<dbReference type="PANTHER" id="PTHR31635">
    <property type="entry name" value="REVERSE TRANSCRIPTASE DOMAIN-CONTAINING PROTEIN-RELATED"/>
    <property type="match status" value="1"/>
</dbReference>
<organism evidence="1 2">
    <name type="scientific">Laticauda laticaudata</name>
    <name type="common">Blue-ringed sea krait</name>
    <name type="synonym">Blue-lipped sea krait</name>
    <dbReference type="NCBI Taxonomy" id="8630"/>
    <lineage>
        <taxon>Eukaryota</taxon>
        <taxon>Metazoa</taxon>
        <taxon>Chordata</taxon>
        <taxon>Craniata</taxon>
        <taxon>Vertebrata</taxon>
        <taxon>Euteleostomi</taxon>
        <taxon>Lepidosauria</taxon>
        <taxon>Squamata</taxon>
        <taxon>Bifurcata</taxon>
        <taxon>Unidentata</taxon>
        <taxon>Episquamata</taxon>
        <taxon>Toxicofera</taxon>
        <taxon>Serpentes</taxon>
        <taxon>Colubroidea</taxon>
        <taxon>Elapidae</taxon>
        <taxon>Laticaudinae</taxon>
        <taxon>Laticauda</taxon>
    </lineage>
</organism>
<name>A0A8C5RTL6_LATLA</name>
<dbReference type="GeneTree" id="ENSGT01150000286946"/>
<keyword evidence="2" id="KW-1185">Reference proteome</keyword>
<protein>
    <recommendedName>
        <fullName evidence="3">Reverse transcriptase domain-containing protein</fullName>
    </recommendedName>
</protein>
<evidence type="ECO:0000313" key="1">
    <source>
        <dbReference type="Ensembl" id="ENSLLTP00000007371.1"/>
    </source>
</evidence>
<sequence length="251" mass="29377">AGLRPFLASQSFAIQKGTIQDCALSLLLFILTLEVLMRNIQKDEQIKGLKIRREKYKLQAFADHLVFILEEPLLSGVKNMTNKQKDELIKGISILIVKKVKYLGIYLMARCVMLKEDNYTKLTNQIKVDLERWKNLKLSLMGRIAAIKMNILPKILFLFQNIPIKLEKSFLKNLNQTMLKFIWQRKRLRIKLKLIQYAKEKGGFGLPDWELYYQAAALTWIKKWITLRNKRLLPCFSNNTASPNRKSQHVL</sequence>
<reference evidence="1" key="1">
    <citation type="submission" date="2025-08" db="UniProtKB">
        <authorList>
            <consortium name="Ensembl"/>
        </authorList>
    </citation>
    <scope>IDENTIFICATION</scope>
</reference>
<evidence type="ECO:0008006" key="3">
    <source>
        <dbReference type="Google" id="ProtNLM"/>
    </source>
</evidence>
<evidence type="ECO:0000313" key="2">
    <source>
        <dbReference type="Proteomes" id="UP000694406"/>
    </source>
</evidence>
<dbReference type="PANTHER" id="PTHR31635:SF196">
    <property type="entry name" value="REVERSE TRANSCRIPTASE DOMAIN-CONTAINING PROTEIN-RELATED"/>
    <property type="match status" value="1"/>
</dbReference>
<accession>A0A8C5RTL6</accession>
<dbReference type="Ensembl" id="ENSLLTT00000007649.1">
    <property type="protein sequence ID" value="ENSLLTP00000007371.1"/>
    <property type="gene ID" value="ENSLLTG00000005603.1"/>
</dbReference>
<proteinExistence type="predicted"/>
<reference evidence="1" key="2">
    <citation type="submission" date="2025-09" db="UniProtKB">
        <authorList>
            <consortium name="Ensembl"/>
        </authorList>
    </citation>
    <scope>IDENTIFICATION</scope>
</reference>
<dbReference type="Proteomes" id="UP000694406">
    <property type="component" value="Unplaced"/>
</dbReference>
<dbReference type="AlphaFoldDB" id="A0A8C5RTL6"/>